<dbReference type="PANTHER" id="PTHR21371">
    <property type="entry name" value="KETOL-ACID REDUCTOISOMERASE, MITOCHONDRIAL"/>
    <property type="match status" value="1"/>
</dbReference>
<dbReference type="SUPFAM" id="SSF48179">
    <property type="entry name" value="6-phosphogluconate dehydrogenase C-terminal domain-like"/>
    <property type="match status" value="1"/>
</dbReference>
<dbReference type="InterPro" id="IPR014359">
    <property type="entry name" value="KARI_prok"/>
</dbReference>
<dbReference type="Gene3D" id="6.10.240.10">
    <property type="match status" value="1"/>
</dbReference>
<evidence type="ECO:0000256" key="10">
    <source>
        <dbReference type="HAMAP-Rule" id="MF_00435"/>
    </source>
</evidence>
<dbReference type="PROSITE" id="PS51850">
    <property type="entry name" value="KARI_N"/>
    <property type="match status" value="1"/>
</dbReference>
<dbReference type="AlphaFoldDB" id="A0A0C2VT16"/>
<comment type="pathway">
    <text evidence="2 10">Amino-acid biosynthesis; L-valine biosynthesis; L-valine from pyruvate: step 2/4.</text>
</comment>
<organism evidence="14 15">
    <name type="scientific">Jeotgalibacillus campisalis</name>
    <dbReference type="NCBI Taxonomy" id="220754"/>
    <lineage>
        <taxon>Bacteria</taxon>
        <taxon>Bacillati</taxon>
        <taxon>Bacillota</taxon>
        <taxon>Bacilli</taxon>
        <taxon>Bacillales</taxon>
        <taxon>Caryophanaceae</taxon>
        <taxon>Jeotgalibacillus</taxon>
    </lineage>
</organism>
<dbReference type="OrthoDB" id="9804088at2"/>
<evidence type="ECO:0000256" key="7">
    <source>
        <dbReference type="ARBA" id="ARBA00022842"/>
    </source>
</evidence>
<comment type="similarity">
    <text evidence="4 10 11">Belongs to the ketol-acid reductoisomerase family.</text>
</comment>
<reference evidence="14 15" key="1">
    <citation type="submission" date="2015-01" db="EMBL/GenBank/DDBJ databases">
        <title>Jeotgalibacillus campisalis genome sequencing.</title>
        <authorList>
            <person name="Goh K.M."/>
            <person name="Chan K.-G."/>
            <person name="Yaakop A.S."/>
            <person name="Ee R."/>
            <person name="Gan H.M."/>
            <person name="Chan C.S."/>
        </authorList>
    </citation>
    <scope>NUCLEOTIDE SEQUENCE [LARGE SCALE GENOMIC DNA]</scope>
    <source>
        <strain evidence="14 15">SF-57</strain>
    </source>
</reference>
<comment type="pathway">
    <text evidence="3 10">Amino-acid biosynthesis; L-isoleucine biosynthesis; L-isoleucine from 2-oxobutanoate: step 2/4.</text>
</comment>
<feature type="active site" evidence="10">
    <location>
        <position position="107"/>
    </location>
</feature>
<comment type="catalytic activity">
    <reaction evidence="10">
        <text>(2R)-2,3-dihydroxy-3-methylbutanoate + NADP(+) = (2S)-2-acetolactate + NADPH + H(+)</text>
        <dbReference type="Rhea" id="RHEA:22068"/>
        <dbReference type="ChEBI" id="CHEBI:15378"/>
        <dbReference type="ChEBI" id="CHEBI:49072"/>
        <dbReference type="ChEBI" id="CHEBI:57783"/>
        <dbReference type="ChEBI" id="CHEBI:58349"/>
        <dbReference type="ChEBI" id="CHEBI:58476"/>
        <dbReference type="EC" id="1.1.1.86"/>
    </reaction>
</comment>
<feature type="binding site" evidence="10">
    <location>
        <begin position="25"/>
        <end position="28"/>
    </location>
    <ligand>
        <name>NADP(+)</name>
        <dbReference type="ChEBI" id="CHEBI:58349"/>
    </ligand>
</feature>
<dbReference type="Gene3D" id="3.40.50.720">
    <property type="entry name" value="NAD(P)-binding Rossmann-like Domain"/>
    <property type="match status" value="1"/>
</dbReference>
<feature type="domain" description="KARI N-terminal Rossmann" evidence="12">
    <location>
        <begin position="2"/>
        <end position="181"/>
    </location>
</feature>
<dbReference type="InterPro" id="IPR000506">
    <property type="entry name" value="KARI_C"/>
</dbReference>
<evidence type="ECO:0000259" key="13">
    <source>
        <dbReference type="PROSITE" id="PS51851"/>
    </source>
</evidence>
<dbReference type="Pfam" id="PF01450">
    <property type="entry name" value="KARI_C"/>
    <property type="match status" value="1"/>
</dbReference>
<feature type="domain" description="KARI C-terminal knotted" evidence="13">
    <location>
        <begin position="182"/>
        <end position="327"/>
    </location>
</feature>
<feature type="binding site" evidence="10 11">
    <location>
        <position position="251"/>
    </location>
    <ligand>
        <name>substrate</name>
    </ligand>
</feature>
<dbReference type="NCBIfam" id="NF009940">
    <property type="entry name" value="PRK13403.1"/>
    <property type="match status" value="1"/>
</dbReference>
<evidence type="ECO:0000313" key="15">
    <source>
        <dbReference type="Proteomes" id="UP000031972"/>
    </source>
</evidence>
<proteinExistence type="inferred from homology"/>
<protein>
    <recommendedName>
        <fullName evidence="10">Ketol-acid reductoisomerase (NADP(+))</fullName>
        <shortName evidence="10">KARI</shortName>
        <ecNumber evidence="10">1.1.1.86</ecNumber>
    </recommendedName>
    <alternativeName>
        <fullName evidence="10">Acetohydroxy-acid isomeroreductase</fullName>
        <shortName evidence="10">AHIR</shortName>
    </alternativeName>
    <alternativeName>
        <fullName evidence="10">Alpha-keto-beta-hydroxylacyl reductoisomerase</fullName>
    </alternativeName>
</protein>
<evidence type="ECO:0000259" key="12">
    <source>
        <dbReference type="PROSITE" id="PS51850"/>
    </source>
</evidence>
<keyword evidence="14" id="KW-0413">Isomerase</keyword>
<dbReference type="Pfam" id="PF07991">
    <property type="entry name" value="KARI_N"/>
    <property type="match status" value="1"/>
</dbReference>
<dbReference type="InterPro" id="IPR008927">
    <property type="entry name" value="6-PGluconate_DH-like_C_sf"/>
</dbReference>
<evidence type="ECO:0000256" key="6">
    <source>
        <dbReference type="ARBA" id="ARBA00022723"/>
    </source>
</evidence>
<accession>A0A0C2VT16</accession>
<dbReference type="UniPathway" id="UPA00047">
    <property type="reaction ID" value="UER00056"/>
</dbReference>
<feature type="binding site" evidence="10 11">
    <location>
        <position position="230"/>
    </location>
    <ligand>
        <name>Mg(2+)</name>
        <dbReference type="ChEBI" id="CHEBI:18420"/>
        <label>2</label>
    </ligand>
</feature>
<dbReference type="GO" id="GO:0050661">
    <property type="term" value="F:NADP binding"/>
    <property type="evidence" value="ECO:0007669"/>
    <property type="project" value="InterPro"/>
</dbReference>
<dbReference type="GO" id="GO:0004455">
    <property type="term" value="F:ketol-acid reductoisomerase activity"/>
    <property type="evidence" value="ECO:0007669"/>
    <property type="project" value="UniProtKB-UniRule"/>
</dbReference>
<keyword evidence="8 10" id="KW-0560">Oxidoreductase</keyword>
<comment type="cofactor">
    <cofactor evidence="10">
        <name>Mg(2+)</name>
        <dbReference type="ChEBI" id="CHEBI:18420"/>
    </cofactor>
    <text evidence="10">Binds 2 magnesium ions per subunit.</text>
</comment>
<feature type="binding site" evidence="10">
    <location>
        <position position="48"/>
    </location>
    <ligand>
        <name>NADP(+)</name>
        <dbReference type="ChEBI" id="CHEBI:58349"/>
    </ligand>
</feature>
<dbReference type="SUPFAM" id="SSF51735">
    <property type="entry name" value="NAD(P)-binding Rossmann-fold domains"/>
    <property type="match status" value="1"/>
</dbReference>
<evidence type="ECO:0000256" key="4">
    <source>
        <dbReference type="ARBA" id="ARBA00010318"/>
    </source>
</evidence>
<dbReference type="Proteomes" id="UP000031972">
    <property type="component" value="Unassembled WGS sequence"/>
</dbReference>
<dbReference type="InterPro" id="IPR036291">
    <property type="entry name" value="NAD(P)-bd_dom_sf"/>
</dbReference>
<keyword evidence="6 10" id="KW-0479">Metal-binding</keyword>
<evidence type="ECO:0000256" key="3">
    <source>
        <dbReference type="ARBA" id="ARBA00004885"/>
    </source>
</evidence>
<dbReference type="EC" id="1.1.1.86" evidence="10"/>
<dbReference type="GO" id="GO:0009097">
    <property type="term" value="P:isoleucine biosynthetic process"/>
    <property type="evidence" value="ECO:0007669"/>
    <property type="project" value="UniProtKB-UniRule"/>
</dbReference>
<evidence type="ECO:0000256" key="5">
    <source>
        <dbReference type="ARBA" id="ARBA00022605"/>
    </source>
</evidence>
<dbReference type="HAMAP" id="MF_00435">
    <property type="entry name" value="IlvC"/>
    <property type="match status" value="1"/>
</dbReference>
<dbReference type="FunFam" id="3.40.50.720:FF:000023">
    <property type="entry name" value="Ketol-acid reductoisomerase (NADP(+))"/>
    <property type="match status" value="1"/>
</dbReference>
<dbReference type="PROSITE" id="PS51851">
    <property type="entry name" value="KARI_C"/>
    <property type="match status" value="1"/>
</dbReference>
<dbReference type="InterPro" id="IPR013116">
    <property type="entry name" value="KARI_N"/>
</dbReference>
<sequence>MAKVYYNQDINDGSLKSKKVAVIGYGSQGHAHAQNLKDQGHNVVVGVRKGKSFDQAEADGLEVLSVKEASETADIIMVLVPDERQTAVYEEEIKPGLREGKSLVFAHGFNVHFNQIVPPSDVDVFLVAPKGPGHLVRRTFESGAGVPALFAVYQDVSGNAKETALAYAKGIGSARAGVLETTFKEETETDLFGEQAVLCGGLTSLVKAGFETLVEAGYQPELAYFECLHELKLIVDLMYEDGMSGMRYSISDTAQWGDFVSGPRVVDKDTKARMKDILTDIQTGKFAKGWLLENQLNRPEFSAIERQESEHQIEKVGRELRSMMPFVKSGKKEQKEVVSSAKN</sequence>
<keyword evidence="9 10" id="KW-0100">Branched-chain amino acid biosynthesis</keyword>
<keyword evidence="10" id="KW-0521">NADP</keyword>
<comment type="caution">
    <text evidence="10">Lacks conserved residue(s) required for the propagation of feature annotation.</text>
</comment>
<keyword evidence="15" id="KW-1185">Reference proteome</keyword>
<name>A0A0C2VT16_9BACL</name>
<dbReference type="EMBL" id="JXRR01000014">
    <property type="protein sequence ID" value="KIL47571.1"/>
    <property type="molecule type" value="Genomic_DNA"/>
</dbReference>
<feature type="binding site" evidence="10">
    <location>
        <position position="52"/>
    </location>
    <ligand>
        <name>NADP(+)</name>
        <dbReference type="ChEBI" id="CHEBI:58349"/>
    </ligand>
</feature>
<comment type="caution">
    <text evidence="14">The sequence shown here is derived from an EMBL/GenBank/DDBJ whole genome shotgun (WGS) entry which is preliminary data.</text>
</comment>
<evidence type="ECO:0000256" key="8">
    <source>
        <dbReference type="ARBA" id="ARBA00023002"/>
    </source>
</evidence>
<dbReference type="GO" id="GO:0016853">
    <property type="term" value="F:isomerase activity"/>
    <property type="evidence" value="ECO:0007669"/>
    <property type="project" value="UniProtKB-KW"/>
</dbReference>
<feature type="binding site" evidence="10 11">
    <location>
        <position position="190"/>
    </location>
    <ligand>
        <name>Mg(2+)</name>
        <dbReference type="ChEBI" id="CHEBI:18420"/>
        <label>1</label>
    </ligand>
</feature>
<dbReference type="InterPro" id="IPR013023">
    <property type="entry name" value="KARI"/>
</dbReference>
<evidence type="ECO:0000256" key="2">
    <source>
        <dbReference type="ARBA" id="ARBA00004864"/>
    </source>
</evidence>
<keyword evidence="5 10" id="KW-0028">Amino-acid biosynthesis</keyword>
<dbReference type="GO" id="GO:0009099">
    <property type="term" value="P:L-valine biosynthetic process"/>
    <property type="evidence" value="ECO:0007669"/>
    <property type="project" value="UniProtKB-UniRule"/>
</dbReference>
<dbReference type="UniPathway" id="UPA00049">
    <property type="reaction ID" value="UER00060"/>
</dbReference>
<comment type="catalytic activity">
    <reaction evidence="10">
        <text>(2R,3R)-2,3-dihydroxy-3-methylpentanoate + NADP(+) = (S)-2-ethyl-2-hydroxy-3-oxobutanoate + NADPH + H(+)</text>
        <dbReference type="Rhea" id="RHEA:13493"/>
        <dbReference type="ChEBI" id="CHEBI:15378"/>
        <dbReference type="ChEBI" id="CHEBI:49256"/>
        <dbReference type="ChEBI" id="CHEBI:49258"/>
        <dbReference type="ChEBI" id="CHEBI:57783"/>
        <dbReference type="ChEBI" id="CHEBI:58349"/>
        <dbReference type="EC" id="1.1.1.86"/>
    </reaction>
</comment>
<dbReference type="NCBIfam" id="TIGR00465">
    <property type="entry name" value="ilvC"/>
    <property type="match status" value="1"/>
</dbReference>
<feature type="binding site" evidence="10">
    <location>
        <position position="133"/>
    </location>
    <ligand>
        <name>NADP(+)</name>
        <dbReference type="ChEBI" id="CHEBI:58349"/>
    </ligand>
</feature>
<evidence type="ECO:0000313" key="14">
    <source>
        <dbReference type="EMBL" id="KIL47571.1"/>
    </source>
</evidence>
<dbReference type="GO" id="GO:0000287">
    <property type="term" value="F:magnesium ion binding"/>
    <property type="evidence" value="ECO:0007669"/>
    <property type="project" value="UniProtKB-UniRule"/>
</dbReference>
<dbReference type="PATRIC" id="fig|220754.4.peg.1757"/>
<dbReference type="PIRSF" id="PIRSF000116">
    <property type="entry name" value="IlvC_gammaproteo"/>
    <property type="match status" value="1"/>
</dbReference>
<dbReference type="RefSeq" id="WP_041057205.1">
    <property type="nucleotide sequence ID" value="NZ_JXRR01000014.1"/>
</dbReference>
<feature type="binding site" evidence="10 11">
    <location>
        <position position="226"/>
    </location>
    <ligand>
        <name>Mg(2+)</name>
        <dbReference type="ChEBI" id="CHEBI:18420"/>
        <label>2</label>
    </ligand>
</feature>
<gene>
    <name evidence="10" type="primary">ilvC</name>
    <name evidence="14" type="ORF">KR50_17380</name>
</gene>
<keyword evidence="7 10" id="KW-0460">Magnesium</keyword>
<dbReference type="NCBIfam" id="NF004017">
    <property type="entry name" value="PRK05479.1"/>
    <property type="match status" value="1"/>
</dbReference>
<comment type="function">
    <text evidence="1 10">Involved in the biosynthesis of branched-chain amino acids (BCAA). Catalyzes an alkyl-migration followed by a ketol-acid reduction of (S)-2-acetolactate (S2AL) to yield (R)-2,3-dihydroxy-isovalerate. In the isomerase reaction, S2AL is rearranged via a Mg-dependent methyl migration to produce 3-hydroxy-3-methyl-2-ketobutyrate (HMKB). In the reductase reaction, this 2-ketoacid undergoes a metal-dependent reduction by NADPH to yield (R)-2,3-dihydroxy-isovalerate.</text>
</comment>
<feature type="binding site" evidence="10 11">
    <location>
        <position position="190"/>
    </location>
    <ligand>
        <name>Mg(2+)</name>
        <dbReference type="ChEBI" id="CHEBI:18420"/>
        <label>2</label>
    </ligand>
</feature>
<feature type="binding site" evidence="10 11">
    <location>
        <position position="194"/>
    </location>
    <ligand>
        <name>Mg(2+)</name>
        <dbReference type="ChEBI" id="CHEBI:18420"/>
        <label>1</label>
    </ligand>
</feature>
<evidence type="ECO:0000256" key="1">
    <source>
        <dbReference type="ARBA" id="ARBA00002172"/>
    </source>
</evidence>
<dbReference type="PANTHER" id="PTHR21371:SF1">
    <property type="entry name" value="KETOL-ACID REDUCTOISOMERASE, MITOCHONDRIAL"/>
    <property type="match status" value="1"/>
</dbReference>
<evidence type="ECO:0000256" key="9">
    <source>
        <dbReference type="ARBA" id="ARBA00023304"/>
    </source>
</evidence>
<dbReference type="GO" id="GO:0005829">
    <property type="term" value="C:cytosol"/>
    <property type="evidence" value="ECO:0007669"/>
    <property type="project" value="TreeGrafter"/>
</dbReference>
<evidence type="ECO:0000256" key="11">
    <source>
        <dbReference type="PROSITE-ProRule" id="PRU01198"/>
    </source>
</evidence>